<gene>
    <name evidence="1" type="ORF">KW869_01920</name>
</gene>
<dbReference type="Proteomes" id="UP001621534">
    <property type="component" value="Unassembled WGS sequence"/>
</dbReference>
<organism evidence="1 2">
    <name type="scientific">Pseudomonas urmiensis</name>
    <dbReference type="NCBI Taxonomy" id="2745493"/>
    <lineage>
        <taxon>Bacteria</taxon>
        <taxon>Pseudomonadati</taxon>
        <taxon>Pseudomonadota</taxon>
        <taxon>Gammaproteobacteria</taxon>
        <taxon>Pseudomonadales</taxon>
        <taxon>Pseudomonadaceae</taxon>
        <taxon>Pseudomonas</taxon>
    </lineage>
</organism>
<evidence type="ECO:0000313" key="1">
    <source>
        <dbReference type="EMBL" id="MFK5732263.1"/>
    </source>
</evidence>
<reference evidence="1 2" key="1">
    <citation type="journal article" date="2012" name="Plant Soil">
        <title>Screening of plant growth-promoting traits in arsenic-resistant bacteria isolated from the rhizosphere of soybean plants from Argentinean agricultural soil.</title>
        <authorList>
            <person name="Wevar Oller A.L."/>
            <person name="Talano M.A."/>
            <person name="Agostini E."/>
        </authorList>
    </citation>
    <scope>NUCLEOTIDE SEQUENCE [LARGE SCALE GENOMIC DNA]</scope>
    <source>
        <strain evidence="1 2">AW4</strain>
    </source>
</reference>
<proteinExistence type="predicted"/>
<dbReference type="EMBL" id="JAHWXS010000001">
    <property type="protein sequence ID" value="MFK5732263.1"/>
    <property type="molecule type" value="Genomic_DNA"/>
</dbReference>
<accession>A0ABW8NQR7</accession>
<keyword evidence="2" id="KW-1185">Reference proteome</keyword>
<protein>
    <submittedName>
        <fullName evidence="1">Uncharacterized protein</fullName>
    </submittedName>
</protein>
<evidence type="ECO:0000313" key="2">
    <source>
        <dbReference type="Proteomes" id="UP001621534"/>
    </source>
</evidence>
<name>A0ABW8NQR7_9PSED</name>
<comment type="caution">
    <text evidence="1">The sequence shown here is derived from an EMBL/GenBank/DDBJ whole genome shotgun (WGS) entry which is preliminary data.</text>
</comment>
<sequence length="63" mass="6891">MSGSLVIADVDGLWKFAGMTTLASDPKGLLNFIPAEKITYYLHKMMLMEMMGAVLPEDAGVRN</sequence>